<dbReference type="Gene3D" id="1.10.510.10">
    <property type="entry name" value="Transferase(Phosphotransferase) domain 1"/>
    <property type="match status" value="1"/>
</dbReference>
<organism evidence="5 6">
    <name type="scientific">Conoideocrella luteorostrata</name>
    <dbReference type="NCBI Taxonomy" id="1105319"/>
    <lineage>
        <taxon>Eukaryota</taxon>
        <taxon>Fungi</taxon>
        <taxon>Dikarya</taxon>
        <taxon>Ascomycota</taxon>
        <taxon>Pezizomycotina</taxon>
        <taxon>Sordariomycetes</taxon>
        <taxon>Hypocreomycetidae</taxon>
        <taxon>Hypocreales</taxon>
        <taxon>Clavicipitaceae</taxon>
        <taxon>Conoideocrella</taxon>
    </lineage>
</organism>
<accession>A0AAJ0FWR4</accession>
<evidence type="ECO:0000256" key="2">
    <source>
        <dbReference type="ARBA" id="ARBA00047899"/>
    </source>
</evidence>
<dbReference type="InterPro" id="IPR008266">
    <property type="entry name" value="Tyr_kinase_AS"/>
</dbReference>
<comment type="caution">
    <text evidence="5">The sequence shown here is derived from an EMBL/GenBank/DDBJ whole genome shotgun (WGS) entry which is preliminary data.</text>
</comment>
<dbReference type="PROSITE" id="PS00109">
    <property type="entry name" value="PROTEIN_KINASE_TYR"/>
    <property type="match status" value="1"/>
</dbReference>
<dbReference type="EMBL" id="JASWJB010000038">
    <property type="protein sequence ID" value="KAK2608433.1"/>
    <property type="molecule type" value="Genomic_DNA"/>
</dbReference>
<keyword evidence="6" id="KW-1185">Reference proteome</keyword>
<reference evidence="5" key="1">
    <citation type="submission" date="2023-06" db="EMBL/GenBank/DDBJ databases">
        <title>Conoideocrella luteorostrata (Hypocreales: Clavicipitaceae), a potential biocontrol fungus for elongate hemlock scale in United States Christmas tree production areas.</title>
        <authorList>
            <person name="Barrett H."/>
            <person name="Lovett B."/>
            <person name="Macias A.M."/>
            <person name="Stajich J.E."/>
            <person name="Kasson M.T."/>
        </authorList>
    </citation>
    <scope>NUCLEOTIDE SEQUENCE</scope>
    <source>
        <strain evidence="5">ARSEF 14590</strain>
    </source>
</reference>
<evidence type="ECO:0000256" key="3">
    <source>
        <dbReference type="ARBA" id="ARBA00048679"/>
    </source>
</evidence>
<protein>
    <recommendedName>
        <fullName evidence="1">non-specific serine/threonine protein kinase</fullName>
        <ecNumber evidence="1">2.7.11.1</ecNumber>
    </recommendedName>
</protein>
<feature type="domain" description="Aminoglycoside phosphotransferase" evidence="4">
    <location>
        <begin position="69"/>
        <end position="111"/>
    </location>
</feature>
<proteinExistence type="predicted"/>
<dbReference type="EC" id="2.7.11.1" evidence="1"/>
<comment type="catalytic activity">
    <reaction evidence="2">
        <text>L-threonyl-[protein] + ATP = O-phospho-L-threonyl-[protein] + ADP + H(+)</text>
        <dbReference type="Rhea" id="RHEA:46608"/>
        <dbReference type="Rhea" id="RHEA-COMP:11060"/>
        <dbReference type="Rhea" id="RHEA-COMP:11605"/>
        <dbReference type="ChEBI" id="CHEBI:15378"/>
        <dbReference type="ChEBI" id="CHEBI:30013"/>
        <dbReference type="ChEBI" id="CHEBI:30616"/>
        <dbReference type="ChEBI" id="CHEBI:61977"/>
        <dbReference type="ChEBI" id="CHEBI:456216"/>
        <dbReference type="EC" id="2.7.11.1"/>
    </reaction>
</comment>
<name>A0AAJ0FWR4_9HYPO</name>
<evidence type="ECO:0000259" key="4">
    <source>
        <dbReference type="Pfam" id="PF01636"/>
    </source>
</evidence>
<dbReference type="InterPro" id="IPR002575">
    <property type="entry name" value="Aminoglycoside_PTrfase"/>
</dbReference>
<sequence>MPESVTKIGGLTFDSTGRIISRQATAFKEESPQPPTLSGGSMSYALNCNEPLTAQGSPETVLAGVDLHRKNVIHGDFTTNNMLYDKDTKRITAMVDFDFSYTSYPLDEFTLGHSLRDIGGSIRDDDHAIKAAILSGNFTLPNNRDAEYLERWKVAEAWYTAMKKVGAVSPSDINGANKICDMLQFQSLLCPSRPSNESMLERMDDKGKAVLRANTEADLLQWPEEHGF</sequence>
<dbReference type="GO" id="GO:0004674">
    <property type="term" value="F:protein serine/threonine kinase activity"/>
    <property type="evidence" value="ECO:0007669"/>
    <property type="project" value="UniProtKB-EC"/>
</dbReference>
<gene>
    <name evidence="5" type="ORF">QQS21_003000</name>
</gene>
<dbReference type="SUPFAM" id="SSF56112">
    <property type="entry name" value="Protein kinase-like (PK-like)"/>
    <property type="match status" value="1"/>
</dbReference>
<evidence type="ECO:0000256" key="1">
    <source>
        <dbReference type="ARBA" id="ARBA00012513"/>
    </source>
</evidence>
<dbReference type="AlphaFoldDB" id="A0AAJ0FWR4"/>
<evidence type="ECO:0000313" key="6">
    <source>
        <dbReference type="Proteomes" id="UP001251528"/>
    </source>
</evidence>
<dbReference type="InterPro" id="IPR011009">
    <property type="entry name" value="Kinase-like_dom_sf"/>
</dbReference>
<dbReference type="Pfam" id="PF01636">
    <property type="entry name" value="APH"/>
    <property type="match status" value="1"/>
</dbReference>
<dbReference type="Proteomes" id="UP001251528">
    <property type="component" value="Unassembled WGS sequence"/>
</dbReference>
<evidence type="ECO:0000313" key="5">
    <source>
        <dbReference type="EMBL" id="KAK2608433.1"/>
    </source>
</evidence>
<comment type="catalytic activity">
    <reaction evidence="3">
        <text>L-seryl-[protein] + ATP = O-phospho-L-seryl-[protein] + ADP + H(+)</text>
        <dbReference type="Rhea" id="RHEA:17989"/>
        <dbReference type="Rhea" id="RHEA-COMP:9863"/>
        <dbReference type="Rhea" id="RHEA-COMP:11604"/>
        <dbReference type="ChEBI" id="CHEBI:15378"/>
        <dbReference type="ChEBI" id="CHEBI:29999"/>
        <dbReference type="ChEBI" id="CHEBI:30616"/>
        <dbReference type="ChEBI" id="CHEBI:83421"/>
        <dbReference type="ChEBI" id="CHEBI:456216"/>
        <dbReference type="EC" id="2.7.11.1"/>
    </reaction>
</comment>